<accession>A0ACB8Q4I3</accession>
<dbReference type="Proteomes" id="UP000814128">
    <property type="component" value="Unassembled WGS sequence"/>
</dbReference>
<keyword evidence="2" id="KW-1185">Reference proteome</keyword>
<sequence>MPGQKGGVSRQHRAHNDTGAGGCTTDDEGELVGQNTVNGADGDDYKAPGRPPVIKDRAQRLWLDGKLEAYGMAKGARSKAVVSKFFKEETNRFLDKFGWSVDHFGGSEGKEREDARNSRDKLFSFTKGVFQVTPSPFAASDLLFPQKISGYLSRKFDGRGSLRTKNEFNSLMGAIFSTARPPARQKNVNIYRRERYMPEMQAEFATHWEGLGKERRFMLAEEEKFLMRKLESEPDDIRNSIQKIAEVSYSEDLKTYEAVQERGPETFEEAAEMMKILAPALQKLAEWLGNHDAFCSWFVAAPNADQGDLCCYHFTGGDAPLTGDPDLLRVTYDAWDANGFASFSNRIMQHAREGMPSAFIRLGAGMSSTSPNSGNESCTMPSTGHLPGDVVAPLPITSSVSVSTEISLSAAADTEDALTESANRLWIASPQELSGVGLGSTGPSPRASCQPAGLLLHSLTPGYADGIQKIQFPLRPVTPSASECGSEDAPFGFVQSESEDTHGAGGDNCDDDESGEGDNDNDNNDPPIHPYRRSLVFDAGERYYDDDLDGWATFPGDMTDHMVQMEGENALRIDKLMEMYWKDLDKEDDTTRISRWVSEQSKRRFFVKGTKQASWFNRHHQFIWRAMGSLPGDLDKIAVIDIHKSICSLEETWGWKASGAIALRH</sequence>
<proteinExistence type="predicted"/>
<evidence type="ECO:0000313" key="2">
    <source>
        <dbReference type="Proteomes" id="UP000814128"/>
    </source>
</evidence>
<dbReference type="EMBL" id="MU274430">
    <property type="protein sequence ID" value="KAI0026537.1"/>
    <property type="molecule type" value="Genomic_DNA"/>
</dbReference>
<protein>
    <submittedName>
        <fullName evidence="1">Uncharacterized protein</fullName>
    </submittedName>
</protein>
<gene>
    <name evidence="1" type="ORF">K488DRAFT_92376</name>
</gene>
<name>A0ACB8Q4I3_9AGAM</name>
<reference evidence="1" key="1">
    <citation type="submission" date="2021-02" db="EMBL/GenBank/DDBJ databases">
        <authorList>
            <consortium name="DOE Joint Genome Institute"/>
            <person name="Ahrendt S."/>
            <person name="Looney B.P."/>
            <person name="Miyauchi S."/>
            <person name="Morin E."/>
            <person name="Drula E."/>
            <person name="Courty P.E."/>
            <person name="Chicoki N."/>
            <person name="Fauchery L."/>
            <person name="Kohler A."/>
            <person name="Kuo A."/>
            <person name="Labutti K."/>
            <person name="Pangilinan J."/>
            <person name="Lipzen A."/>
            <person name="Riley R."/>
            <person name="Andreopoulos W."/>
            <person name="He G."/>
            <person name="Johnson J."/>
            <person name="Barry K.W."/>
            <person name="Grigoriev I.V."/>
            <person name="Nagy L."/>
            <person name="Hibbett D."/>
            <person name="Henrissat B."/>
            <person name="Matheny P.B."/>
            <person name="Labbe J."/>
            <person name="Martin F."/>
        </authorList>
    </citation>
    <scope>NUCLEOTIDE SEQUENCE</scope>
    <source>
        <strain evidence="1">EC-137</strain>
    </source>
</reference>
<comment type="caution">
    <text evidence="1">The sequence shown here is derived from an EMBL/GenBank/DDBJ whole genome shotgun (WGS) entry which is preliminary data.</text>
</comment>
<reference evidence="1" key="2">
    <citation type="journal article" date="2022" name="New Phytol.">
        <title>Evolutionary transition to the ectomycorrhizal habit in the genomes of a hyperdiverse lineage of mushroom-forming fungi.</title>
        <authorList>
            <person name="Looney B."/>
            <person name="Miyauchi S."/>
            <person name="Morin E."/>
            <person name="Drula E."/>
            <person name="Courty P.E."/>
            <person name="Kohler A."/>
            <person name="Kuo A."/>
            <person name="LaButti K."/>
            <person name="Pangilinan J."/>
            <person name="Lipzen A."/>
            <person name="Riley R."/>
            <person name="Andreopoulos W."/>
            <person name="He G."/>
            <person name="Johnson J."/>
            <person name="Nolan M."/>
            <person name="Tritt A."/>
            <person name="Barry K.W."/>
            <person name="Grigoriev I.V."/>
            <person name="Nagy L.G."/>
            <person name="Hibbett D."/>
            <person name="Henrissat B."/>
            <person name="Matheny P.B."/>
            <person name="Labbe J."/>
            <person name="Martin F.M."/>
        </authorList>
    </citation>
    <scope>NUCLEOTIDE SEQUENCE</scope>
    <source>
        <strain evidence="1">EC-137</strain>
    </source>
</reference>
<evidence type="ECO:0000313" key="1">
    <source>
        <dbReference type="EMBL" id="KAI0026537.1"/>
    </source>
</evidence>
<organism evidence="1 2">
    <name type="scientific">Vararia minispora EC-137</name>
    <dbReference type="NCBI Taxonomy" id="1314806"/>
    <lineage>
        <taxon>Eukaryota</taxon>
        <taxon>Fungi</taxon>
        <taxon>Dikarya</taxon>
        <taxon>Basidiomycota</taxon>
        <taxon>Agaricomycotina</taxon>
        <taxon>Agaricomycetes</taxon>
        <taxon>Russulales</taxon>
        <taxon>Lachnocladiaceae</taxon>
        <taxon>Vararia</taxon>
    </lineage>
</organism>